<dbReference type="GO" id="GO:0002953">
    <property type="term" value="F:5'-deoxynucleotidase activity"/>
    <property type="evidence" value="ECO:0007669"/>
    <property type="project" value="UniProtKB-EC"/>
</dbReference>
<comment type="catalytic activity">
    <reaction evidence="1">
        <text>a 2'-deoxyribonucleoside 5'-phosphate + H2O = a 2'-deoxyribonucleoside + phosphate</text>
        <dbReference type="Rhea" id="RHEA:36167"/>
        <dbReference type="ChEBI" id="CHEBI:15377"/>
        <dbReference type="ChEBI" id="CHEBI:18274"/>
        <dbReference type="ChEBI" id="CHEBI:43474"/>
        <dbReference type="ChEBI" id="CHEBI:65317"/>
        <dbReference type="EC" id="3.1.3.89"/>
    </reaction>
</comment>
<organism evidence="9 10">
    <name type="scientific">Paludibacterium denitrificans</name>
    <dbReference type="NCBI Taxonomy" id="2675226"/>
    <lineage>
        <taxon>Bacteria</taxon>
        <taxon>Pseudomonadati</taxon>
        <taxon>Pseudomonadota</taxon>
        <taxon>Betaproteobacteria</taxon>
        <taxon>Neisseriales</taxon>
        <taxon>Chromobacteriaceae</taxon>
        <taxon>Paludibacterium</taxon>
    </lineage>
</organism>
<dbReference type="Pfam" id="PF13023">
    <property type="entry name" value="HD_3"/>
    <property type="match status" value="1"/>
</dbReference>
<dbReference type="Gene3D" id="1.10.3210.10">
    <property type="entry name" value="Hypothetical protein af1432"/>
    <property type="match status" value="1"/>
</dbReference>
<comment type="caution">
    <text evidence="9">The sequence shown here is derived from an EMBL/GenBank/DDBJ whole genome shotgun (WGS) entry which is preliminary data.</text>
</comment>
<dbReference type="PANTHER" id="PTHR11845">
    <property type="entry name" value="5'-DEOXYNUCLEOTIDASE HDDC2"/>
    <property type="match status" value="1"/>
</dbReference>
<protein>
    <recommendedName>
        <fullName evidence="5">5'-deoxynucleotidase</fullName>
        <ecNumber evidence="5">3.1.3.89</ecNumber>
    </recommendedName>
</protein>
<comment type="cofactor">
    <cofactor evidence="2">
        <name>Mn(2+)</name>
        <dbReference type="ChEBI" id="CHEBI:29035"/>
    </cofactor>
</comment>
<dbReference type="EMBL" id="WLYX01000001">
    <property type="protein sequence ID" value="MTD34152.1"/>
    <property type="molecule type" value="Genomic_DNA"/>
</dbReference>
<evidence type="ECO:0000259" key="8">
    <source>
        <dbReference type="SMART" id="SM00471"/>
    </source>
</evidence>
<dbReference type="InterPro" id="IPR006674">
    <property type="entry name" value="HD_domain"/>
</dbReference>
<evidence type="ECO:0000256" key="3">
    <source>
        <dbReference type="ARBA" id="ARBA00001941"/>
    </source>
</evidence>
<dbReference type="InterPro" id="IPR039356">
    <property type="entry name" value="YfbR/HDDC2"/>
</dbReference>
<dbReference type="SUPFAM" id="SSF109604">
    <property type="entry name" value="HD-domain/PDEase-like"/>
    <property type="match status" value="1"/>
</dbReference>
<evidence type="ECO:0000256" key="6">
    <source>
        <dbReference type="ARBA" id="ARBA00022723"/>
    </source>
</evidence>
<comment type="cofactor">
    <cofactor evidence="3">
        <name>Co(2+)</name>
        <dbReference type="ChEBI" id="CHEBI:48828"/>
    </cofactor>
</comment>
<dbReference type="RefSeq" id="WP_230371343.1">
    <property type="nucleotide sequence ID" value="NZ_WLYX01000001.1"/>
</dbReference>
<keyword evidence="6" id="KW-0479">Metal-binding</keyword>
<dbReference type="EC" id="3.1.3.89" evidence="5"/>
<reference evidence="9 10" key="1">
    <citation type="submission" date="2019-11" db="EMBL/GenBank/DDBJ databases">
        <title>Draft genome sequence of Paludibacterium sp. dN18-1.</title>
        <authorList>
            <person name="Im W.-T."/>
        </authorList>
    </citation>
    <scope>NUCLEOTIDE SEQUENCE [LARGE SCALE GENOMIC DNA]</scope>
    <source>
        <strain evidence="10">dN 18-1</strain>
    </source>
</reference>
<accession>A0A844GEG8</accession>
<proteinExistence type="predicted"/>
<keyword evidence="10" id="KW-1185">Reference proteome</keyword>
<dbReference type="SMART" id="SM00471">
    <property type="entry name" value="HDc"/>
    <property type="match status" value="1"/>
</dbReference>
<dbReference type="Proteomes" id="UP000446658">
    <property type="component" value="Unassembled WGS sequence"/>
</dbReference>
<evidence type="ECO:0000313" key="9">
    <source>
        <dbReference type="EMBL" id="MTD34152.1"/>
    </source>
</evidence>
<evidence type="ECO:0000256" key="1">
    <source>
        <dbReference type="ARBA" id="ARBA00001638"/>
    </source>
</evidence>
<dbReference type="AlphaFoldDB" id="A0A844GEG8"/>
<dbReference type="GO" id="GO:0005737">
    <property type="term" value="C:cytoplasm"/>
    <property type="evidence" value="ECO:0007669"/>
    <property type="project" value="TreeGrafter"/>
</dbReference>
<sequence length="198" mass="22343">MTASFASLQQHISFIIEIDKLKGVLRKNKPVTIERYENSAEHSWQVALLALTMQPFASEPIAIDRVIQLLLVHDIGEIDAGDVIVYAEGNAAEREAEERAAVERIAGLLPAPLSETIVTLWQEFEDRQTPEARYAHAMDRLMPILLNLHRQGQSWRENGVRKEQVLTTSVSKVIAACPDAGLWLQHELERAEQAYYFG</sequence>
<feature type="domain" description="HD/PDEase" evidence="8">
    <location>
        <begin position="35"/>
        <end position="153"/>
    </location>
</feature>
<dbReference type="PANTHER" id="PTHR11845:SF13">
    <property type="entry name" value="5'-DEOXYNUCLEOTIDASE HDDC2"/>
    <property type="match status" value="1"/>
</dbReference>
<dbReference type="GO" id="GO:0046872">
    <property type="term" value="F:metal ion binding"/>
    <property type="evidence" value="ECO:0007669"/>
    <property type="project" value="UniProtKB-KW"/>
</dbReference>
<evidence type="ECO:0000313" key="10">
    <source>
        <dbReference type="Proteomes" id="UP000446658"/>
    </source>
</evidence>
<keyword evidence="7" id="KW-0378">Hydrolase</keyword>
<comment type="subunit">
    <text evidence="4">Homodimer.</text>
</comment>
<evidence type="ECO:0000256" key="7">
    <source>
        <dbReference type="ARBA" id="ARBA00022801"/>
    </source>
</evidence>
<evidence type="ECO:0000256" key="2">
    <source>
        <dbReference type="ARBA" id="ARBA00001936"/>
    </source>
</evidence>
<dbReference type="InterPro" id="IPR003607">
    <property type="entry name" value="HD/PDEase_dom"/>
</dbReference>
<name>A0A844GEG8_9NEIS</name>
<gene>
    <name evidence="9" type="ORF">GKE73_17275</name>
</gene>
<evidence type="ECO:0000256" key="4">
    <source>
        <dbReference type="ARBA" id="ARBA00011738"/>
    </source>
</evidence>
<evidence type="ECO:0000256" key="5">
    <source>
        <dbReference type="ARBA" id="ARBA00012964"/>
    </source>
</evidence>